<feature type="domain" description="Fe/B12 periplasmic-binding" evidence="2">
    <location>
        <begin position="17"/>
        <end position="255"/>
    </location>
</feature>
<dbReference type="AlphaFoldDB" id="A0A3L9YTS4"/>
<organism evidence="3 4">
    <name type="scientific">Ulvibacter antarcticus</name>
    <dbReference type="NCBI Taxonomy" id="442714"/>
    <lineage>
        <taxon>Bacteria</taxon>
        <taxon>Pseudomonadati</taxon>
        <taxon>Bacteroidota</taxon>
        <taxon>Flavobacteriia</taxon>
        <taxon>Flavobacteriales</taxon>
        <taxon>Flavobacteriaceae</taxon>
        <taxon>Ulvibacter</taxon>
    </lineage>
</organism>
<evidence type="ECO:0000313" key="3">
    <source>
        <dbReference type="EMBL" id="RMA57882.1"/>
    </source>
</evidence>
<evidence type="ECO:0000256" key="1">
    <source>
        <dbReference type="ARBA" id="ARBA00022729"/>
    </source>
</evidence>
<gene>
    <name evidence="3" type="ORF">BXY75_2689</name>
</gene>
<dbReference type="InterPro" id="IPR002491">
    <property type="entry name" value="ABC_transptr_periplasmic_BD"/>
</dbReference>
<dbReference type="Proteomes" id="UP000271339">
    <property type="component" value="Unassembled WGS sequence"/>
</dbReference>
<protein>
    <submittedName>
        <fullName evidence="3">ABC-type Fe3+-hydroxamate transport system substrate-binding protein</fullName>
    </submittedName>
</protein>
<dbReference type="InterPro" id="IPR054828">
    <property type="entry name" value="Vit_B12_bind_prot"/>
</dbReference>
<name>A0A3L9YTS4_9FLAO</name>
<evidence type="ECO:0000259" key="2">
    <source>
        <dbReference type="PROSITE" id="PS50983"/>
    </source>
</evidence>
<evidence type="ECO:0000313" key="4">
    <source>
        <dbReference type="Proteomes" id="UP000271339"/>
    </source>
</evidence>
<dbReference type="PANTHER" id="PTHR30535:SF34">
    <property type="entry name" value="MOLYBDATE-BINDING PROTEIN MOLA"/>
    <property type="match status" value="1"/>
</dbReference>
<proteinExistence type="predicted"/>
<reference evidence="3 4" key="1">
    <citation type="submission" date="2018-10" db="EMBL/GenBank/DDBJ databases">
        <title>Genomic Encyclopedia of Archaeal and Bacterial Type Strains, Phase II (KMG-II): from individual species to whole genera.</title>
        <authorList>
            <person name="Goeker M."/>
        </authorList>
    </citation>
    <scope>NUCLEOTIDE SEQUENCE [LARGE SCALE GENOMIC DNA]</scope>
    <source>
        <strain evidence="3 4">DSM 23424</strain>
    </source>
</reference>
<dbReference type="Pfam" id="PF01497">
    <property type="entry name" value="Peripla_BP_2"/>
    <property type="match status" value="1"/>
</dbReference>
<dbReference type="OrthoDB" id="9816357at2"/>
<dbReference type="PANTHER" id="PTHR30535">
    <property type="entry name" value="VITAMIN B12-BINDING PROTEIN"/>
    <property type="match status" value="1"/>
</dbReference>
<dbReference type="NCBIfam" id="NF038402">
    <property type="entry name" value="TroA_like"/>
    <property type="match status" value="1"/>
</dbReference>
<dbReference type="Gene3D" id="3.40.50.1980">
    <property type="entry name" value="Nitrogenase molybdenum iron protein domain"/>
    <property type="match status" value="2"/>
</dbReference>
<keyword evidence="4" id="KW-1185">Reference proteome</keyword>
<sequence length="255" mass="29001">MRDQLNRIVPLKGVPKRIVSLVPSQTELLFDLGLGDALVGITKFCVHPSSLRKVTKIVGGTKNVNFKKIKELSPDIIICNKEENTEEIVALCSQISPVWVSDIYTIEDALEMIKMLGEIFLVSEKALGISSQINSKLGLFSEFIKDKPKMKVAYLIWKNPFMIAGRQTFINELLQLNHFQNIDVDPLSRYPEVELSDLKKADLVLLSTEPFPFKQSDVVELQNTLECKVLLVDGEYFSWYGSRLKDSFIYFKSLH</sequence>
<dbReference type="RefSeq" id="WP_121908232.1">
    <property type="nucleotide sequence ID" value="NZ_REFC01000014.1"/>
</dbReference>
<keyword evidence="1" id="KW-0732">Signal</keyword>
<accession>A0A3L9YTS4</accession>
<comment type="caution">
    <text evidence="3">The sequence shown here is derived from an EMBL/GenBank/DDBJ whole genome shotgun (WGS) entry which is preliminary data.</text>
</comment>
<dbReference type="InterPro" id="IPR050902">
    <property type="entry name" value="ABC_Transporter_SBP"/>
</dbReference>
<dbReference type="SUPFAM" id="SSF53807">
    <property type="entry name" value="Helical backbone' metal receptor"/>
    <property type="match status" value="1"/>
</dbReference>
<dbReference type="EMBL" id="REFC01000014">
    <property type="protein sequence ID" value="RMA57882.1"/>
    <property type="molecule type" value="Genomic_DNA"/>
</dbReference>
<dbReference type="PROSITE" id="PS50983">
    <property type="entry name" value="FE_B12_PBP"/>
    <property type="match status" value="1"/>
</dbReference>